<dbReference type="EMBL" id="FTLW01000004">
    <property type="protein sequence ID" value="SIQ88511.1"/>
    <property type="molecule type" value="Genomic_DNA"/>
</dbReference>
<organism evidence="1 2">
    <name type="scientific">Solilutibacter tolerans</name>
    <dbReference type="NCBI Taxonomy" id="1604334"/>
    <lineage>
        <taxon>Bacteria</taxon>
        <taxon>Pseudomonadati</taxon>
        <taxon>Pseudomonadota</taxon>
        <taxon>Gammaproteobacteria</taxon>
        <taxon>Lysobacterales</taxon>
        <taxon>Lysobacteraceae</taxon>
        <taxon>Solilutibacter</taxon>
    </lineage>
</organism>
<dbReference type="Proteomes" id="UP000241788">
    <property type="component" value="Unassembled WGS sequence"/>
</dbReference>
<evidence type="ECO:0000313" key="1">
    <source>
        <dbReference type="EMBL" id="SIQ88511.1"/>
    </source>
</evidence>
<proteinExistence type="predicted"/>
<accession>A0A1N6WEF9</accession>
<sequence length="342" mass="35597">MPSPTSLVVNGNFATGIGNANIIGHSGRNNTGAAYCYTTGFCSQTAGWADNTYPRQAPNDDRNIFSIQSGSKEGFPGAGVTLSFPGDPANNVPAANNWLYANGNTLYGNEYLQWEQVVNGLIPGRTYVFYGYVTNVLKRILAADDPRIRLKTGGTPNQEDGTVVYGPDDITETESAVTRPLSGWTRMAYSFTAASGQTSIRLKITDQSAGTDGDDFGLAQIGLSECITVVDLAISKTNTPALGVLDQSDDAVVSGMPTTYQIRVVNTGPNTAIGATITDTPNNTTLNCPSTAAVACTNSAVPTACPAAPITVANLQAGLTLGSLPPTSPDNALTLSFSCTVC</sequence>
<keyword evidence="2" id="KW-1185">Reference proteome</keyword>
<dbReference type="AlphaFoldDB" id="A0A1N6WEF9"/>
<evidence type="ECO:0000313" key="2">
    <source>
        <dbReference type="Proteomes" id="UP000241788"/>
    </source>
</evidence>
<reference evidence="2" key="1">
    <citation type="submission" date="2017-01" db="EMBL/GenBank/DDBJ databases">
        <authorList>
            <person name="Varghese N."/>
            <person name="Submissions S."/>
        </authorList>
    </citation>
    <scope>NUCLEOTIDE SEQUENCE [LARGE SCALE GENOMIC DNA]</scope>
    <source>
        <strain evidence="2">UM1</strain>
    </source>
</reference>
<dbReference type="STRING" id="1604334.SAMN05421546_2036"/>
<gene>
    <name evidence="1" type="ORF">SAMN05421546_2036</name>
</gene>
<protein>
    <submittedName>
        <fullName evidence="1">Uncharacterized protein</fullName>
    </submittedName>
</protein>
<name>A0A1N6WEF9_9GAMM</name>